<comment type="caution">
    <text evidence="2">The sequence shown here is derived from an EMBL/GenBank/DDBJ whole genome shotgun (WGS) entry which is preliminary data.</text>
</comment>
<keyword evidence="1" id="KW-0812">Transmembrane</keyword>
<keyword evidence="1" id="KW-0472">Membrane</keyword>
<feature type="transmembrane region" description="Helical" evidence="1">
    <location>
        <begin position="34"/>
        <end position="53"/>
    </location>
</feature>
<evidence type="ECO:0000256" key="1">
    <source>
        <dbReference type="SAM" id="Phobius"/>
    </source>
</evidence>
<name>A0A9W9AEU2_9AGAR</name>
<accession>A0A9W9AEU2</accession>
<protein>
    <submittedName>
        <fullName evidence="2">Uncharacterized protein</fullName>
    </submittedName>
</protein>
<evidence type="ECO:0000313" key="3">
    <source>
        <dbReference type="Proteomes" id="UP001150266"/>
    </source>
</evidence>
<evidence type="ECO:0000313" key="2">
    <source>
        <dbReference type="EMBL" id="KAJ4481163.1"/>
    </source>
</evidence>
<gene>
    <name evidence="2" type="ORF">J3R30DRAFT_2413419</name>
</gene>
<organism evidence="2 3">
    <name type="scientific">Lentinula aciculospora</name>
    <dbReference type="NCBI Taxonomy" id="153920"/>
    <lineage>
        <taxon>Eukaryota</taxon>
        <taxon>Fungi</taxon>
        <taxon>Dikarya</taxon>
        <taxon>Basidiomycota</taxon>
        <taxon>Agaricomycotina</taxon>
        <taxon>Agaricomycetes</taxon>
        <taxon>Agaricomycetidae</taxon>
        <taxon>Agaricales</taxon>
        <taxon>Marasmiineae</taxon>
        <taxon>Omphalotaceae</taxon>
        <taxon>Lentinula</taxon>
    </lineage>
</organism>
<keyword evidence="1" id="KW-1133">Transmembrane helix</keyword>
<dbReference type="EMBL" id="JAOTPV010000006">
    <property type="protein sequence ID" value="KAJ4481163.1"/>
    <property type="molecule type" value="Genomic_DNA"/>
</dbReference>
<keyword evidence="3" id="KW-1185">Reference proteome</keyword>
<proteinExistence type="predicted"/>
<dbReference type="AlphaFoldDB" id="A0A9W9AEU2"/>
<sequence>MSLSDHSRCSNSRRAIHLQLLLCAIGQQTNKRKITSFLFVMVLVFMFKSGIGISKSTFAVCSVGYAHRQEHIYLKGWKHRRYDRGSYVQESAKIEQSMYVLVSWYRTQEKLEKSVCGENTTVPFQSLRPALNQGWCFGIAIRTKLCLTKGPIIFDNVRKRCKHQHNASHCPNSNECGPQWCQ</sequence>
<reference evidence="2" key="1">
    <citation type="submission" date="2022-08" db="EMBL/GenBank/DDBJ databases">
        <title>A Global Phylogenomic Analysis of the Shiitake Genus Lentinula.</title>
        <authorList>
            <consortium name="DOE Joint Genome Institute"/>
            <person name="Sierra-Patev S."/>
            <person name="Min B."/>
            <person name="Naranjo-Ortiz M."/>
            <person name="Looney B."/>
            <person name="Konkel Z."/>
            <person name="Slot J.C."/>
            <person name="Sakamoto Y."/>
            <person name="Steenwyk J.L."/>
            <person name="Rokas A."/>
            <person name="Carro J."/>
            <person name="Camarero S."/>
            <person name="Ferreira P."/>
            <person name="Molpeceres G."/>
            <person name="Ruiz-Duenas F.J."/>
            <person name="Serrano A."/>
            <person name="Henrissat B."/>
            <person name="Drula E."/>
            <person name="Hughes K.W."/>
            <person name="Mata J.L."/>
            <person name="Ishikawa N.K."/>
            <person name="Vargas-Isla R."/>
            <person name="Ushijima S."/>
            <person name="Smith C.A."/>
            <person name="Ahrendt S."/>
            <person name="Andreopoulos W."/>
            <person name="He G."/>
            <person name="Labutti K."/>
            <person name="Lipzen A."/>
            <person name="Ng V."/>
            <person name="Riley R."/>
            <person name="Sandor L."/>
            <person name="Barry K."/>
            <person name="Martinez A.T."/>
            <person name="Xiao Y."/>
            <person name="Gibbons J.G."/>
            <person name="Terashima K."/>
            <person name="Grigoriev I.V."/>
            <person name="Hibbett D.S."/>
        </authorList>
    </citation>
    <scope>NUCLEOTIDE SEQUENCE</scope>
    <source>
        <strain evidence="2">JLM2183</strain>
    </source>
</reference>
<dbReference type="Proteomes" id="UP001150266">
    <property type="component" value="Unassembled WGS sequence"/>
</dbReference>